<evidence type="ECO:0000313" key="2">
    <source>
        <dbReference type="Proteomes" id="UP000789860"/>
    </source>
</evidence>
<protein>
    <submittedName>
        <fullName evidence="1">4820_t:CDS:1</fullName>
    </submittedName>
</protein>
<gene>
    <name evidence="1" type="ORF">SCALOS_LOCUS5363</name>
</gene>
<sequence>MDNIKKEKSFSSSFYKEVIDLTIDSSSESNFSTIELDDLEINIMNIEDIRSIKNTTDDEKLAIRDTQFSAIQIEYLATSNEGWGSNKINCLYLNCCVKKVVRKCTGIKICEYTENEIRNSSHCENPHEKHIFHILNKNQININLLEKLFQGKENIKNQILQTCKTVLSISSRLQYCSKNNTISCHGKIIHLQIYNHPPPPLSKVPTSIQYQFNSLLENTSNEYENIILQKILSRNILKATFGKEFFSEIHSSLNNIDYLRYLINKYQRKKHLYRQELLRMVHVHSEIKEFEVNYYSEQYNQALTFARVFINICNTNTYCKIFKLLFHYIKKLTDQLPTFYHIHNSGWKCIISDLDQGQAK</sequence>
<proteinExistence type="predicted"/>
<accession>A0ACA9M0A8</accession>
<keyword evidence="2" id="KW-1185">Reference proteome</keyword>
<feature type="non-terminal residue" evidence="1">
    <location>
        <position position="360"/>
    </location>
</feature>
<dbReference type="Proteomes" id="UP000789860">
    <property type="component" value="Unassembled WGS sequence"/>
</dbReference>
<organism evidence="1 2">
    <name type="scientific">Scutellospora calospora</name>
    <dbReference type="NCBI Taxonomy" id="85575"/>
    <lineage>
        <taxon>Eukaryota</taxon>
        <taxon>Fungi</taxon>
        <taxon>Fungi incertae sedis</taxon>
        <taxon>Mucoromycota</taxon>
        <taxon>Glomeromycotina</taxon>
        <taxon>Glomeromycetes</taxon>
        <taxon>Diversisporales</taxon>
        <taxon>Gigasporaceae</taxon>
        <taxon>Scutellospora</taxon>
    </lineage>
</organism>
<reference evidence="1" key="1">
    <citation type="submission" date="2021-06" db="EMBL/GenBank/DDBJ databases">
        <authorList>
            <person name="Kallberg Y."/>
            <person name="Tangrot J."/>
            <person name="Rosling A."/>
        </authorList>
    </citation>
    <scope>NUCLEOTIDE SEQUENCE</scope>
    <source>
        <strain evidence="1">AU212A</strain>
    </source>
</reference>
<comment type="caution">
    <text evidence="1">The sequence shown here is derived from an EMBL/GenBank/DDBJ whole genome shotgun (WGS) entry which is preliminary data.</text>
</comment>
<dbReference type="EMBL" id="CAJVPM010008613">
    <property type="protein sequence ID" value="CAG8556586.1"/>
    <property type="molecule type" value="Genomic_DNA"/>
</dbReference>
<evidence type="ECO:0000313" key="1">
    <source>
        <dbReference type="EMBL" id="CAG8556586.1"/>
    </source>
</evidence>
<name>A0ACA9M0A8_9GLOM</name>